<feature type="domain" description="Saccharopine dehydrogenase NADP binding" evidence="2">
    <location>
        <begin position="10"/>
        <end position="87"/>
    </location>
</feature>
<dbReference type="GO" id="GO:0009247">
    <property type="term" value="P:glycolipid biosynthetic process"/>
    <property type="evidence" value="ECO:0007669"/>
    <property type="project" value="TreeGrafter"/>
</dbReference>
<protein>
    <recommendedName>
        <fullName evidence="2">Saccharopine dehydrogenase NADP binding domain-containing protein</fullName>
    </recommendedName>
</protein>
<evidence type="ECO:0000259" key="2">
    <source>
        <dbReference type="Pfam" id="PF03435"/>
    </source>
</evidence>
<feature type="compositionally biased region" description="Polar residues" evidence="1">
    <location>
        <begin position="93"/>
        <end position="119"/>
    </location>
</feature>
<dbReference type="AlphaFoldDB" id="A0AAT9HJ01"/>
<proteinExistence type="predicted"/>
<dbReference type="EMBL" id="AP035768">
    <property type="protein sequence ID" value="BFO17394.1"/>
    <property type="molecule type" value="Genomic_DNA"/>
</dbReference>
<gene>
    <name evidence="3" type="ORF">SHKM778_37820</name>
</gene>
<reference evidence="3" key="2">
    <citation type="submission" date="2024-07" db="EMBL/GenBank/DDBJ databases">
        <title>Streptomyces haneummycinica sp. nov., a new antibiotic-producing actinobacterium isolated from marine sediment.</title>
        <authorList>
            <person name="Uemura M."/>
            <person name="Hamada M."/>
            <person name="Hirano S."/>
            <person name="Kobayashi K."/>
            <person name="Ohshiro T."/>
            <person name="Kobayashi T."/>
            <person name="Terahara T."/>
        </authorList>
    </citation>
    <scope>NUCLEOTIDE SEQUENCE</scope>
    <source>
        <strain evidence="3">KM77-8</strain>
    </source>
</reference>
<dbReference type="Gene3D" id="3.40.50.720">
    <property type="entry name" value="NAD(P)-binding Rossmann-like Domain"/>
    <property type="match status" value="1"/>
</dbReference>
<reference evidence="3" key="1">
    <citation type="submission" date="2024-06" db="EMBL/GenBank/DDBJ databases">
        <authorList>
            <consortium name="consrtm"/>
            <person name="Uemura M."/>
            <person name="Terahara T."/>
        </authorList>
    </citation>
    <scope>NUCLEOTIDE SEQUENCE</scope>
    <source>
        <strain evidence="3">KM77-8</strain>
    </source>
</reference>
<dbReference type="GO" id="GO:0005886">
    <property type="term" value="C:plasma membrane"/>
    <property type="evidence" value="ECO:0007669"/>
    <property type="project" value="TreeGrafter"/>
</dbReference>
<dbReference type="InterPro" id="IPR036291">
    <property type="entry name" value="NAD(P)-bd_dom_sf"/>
</dbReference>
<dbReference type="PANTHER" id="PTHR12286:SF5">
    <property type="entry name" value="SACCHAROPINE DEHYDROGENASE-LIKE OXIDOREDUCTASE"/>
    <property type="match status" value="1"/>
</dbReference>
<evidence type="ECO:0000256" key="1">
    <source>
        <dbReference type="SAM" id="MobiDB-lite"/>
    </source>
</evidence>
<sequence>MNRADRPYDIVLFGATGFVGTLTAEYLAARAPAGLRWAIAGRGTERLERLRERLPGGAEIGLLRADVSDPASLRALAERARVVATTVGPMWSTARSSSPPARTPGRTMSTSRVNPSSWT</sequence>
<feature type="region of interest" description="Disordered" evidence="1">
    <location>
        <begin position="90"/>
        <end position="119"/>
    </location>
</feature>
<dbReference type="InterPro" id="IPR005097">
    <property type="entry name" value="Sacchrp_dh_NADP-bd"/>
</dbReference>
<evidence type="ECO:0000313" key="3">
    <source>
        <dbReference type="EMBL" id="BFO17394.1"/>
    </source>
</evidence>
<name>A0AAT9HJ01_9ACTN</name>
<organism evidence="3">
    <name type="scientific">Streptomyces haneummycinicus</name>
    <dbReference type="NCBI Taxonomy" id="3074435"/>
    <lineage>
        <taxon>Bacteria</taxon>
        <taxon>Bacillati</taxon>
        <taxon>Actinomycetota</taxon>
        <taxon>Actinomycetes</taxon>
        <taxon>Kitasatosporales</taxon>
        <taxon>Streptomycetaceae</taxon>
        <taxon>Streptomyces</taxon>
    </lineage>
</organism>
<accession>A0AAT9HJ01</accession>
<dbReference type="PANTHER" id="PTHR12286">
    <property type="entry name" value="SACCHAROPINE DEHYDROGENASE-LIKE OXIDOREDUCTASE"/>
    <property type="match status" value="1"/>
</dbReference>
<dbReference type="InterPro" id="IPR051276">
    <property type="entry name" value="Saccharopine_DH-like_oxidrdct"/>
</dbReference>
<dbReference type="Pfam" id="PF03435">
    <property type="entry name" value="Sacchrp_dh_NADP"/>
    <property type="match status" value="1"/>
</dbReference>
<dbReference type="SUPFAM" id="SSF51735">
    <property type="entry name" value="NAD(P)-binding Rossmann-fold domains"/>
    <property type="match status" value="1"/>
</dbReference>